<accession>A0A829YMI0</accession>
<evidence type="ECO:0000313" key="3">
    <source>
        <dbReference type="Proteomes" id="UP000445000"/>
    </source>
</evidence>
<name>A0A829YMI0_9GAMM</name>
<gene>
    <name evidence="2" type="ORF">GCM10011487_65670</name>
</gene>
<keyword evidence="3" id="KW-1185">Reference proteome</keyword>
<dbReference type="EMBL" id="BLJN01000009">
    <property type="protein sequence ID" value="GFE84567.1"/>
    <property type="molecule type" value="Genomic_DNA"/>
</dbReference>
<evidence type="ECO:0000259" key="1">
    <source>
        <dbReference type="Pfam" id="PF09347"/>
    </source>
</evidence>
<protein>
    <submittedName>
        <fullName evidence="2">Urea carboxylase</fullName>
    </submittedName>
</protein>
<dbReference type="RefSeq" id="WP_244319097.1">
    <property type="nucleotide sequence ID" value="NZ_BLJN01000009.1"/>
</dbReference>
<dbReference type="InterPro" id="IPR017792">
    <property type="entry name" value="UAAP1"/>
</dbReference>
<proteinExistence type="predicted"/>
<evidence type="ECO:0000313" key="2">
    <source>
        <dbReference type="EMBL" id="GFE84567.1"/>
    </source>
</evidence>
<reference evidence="3" key="1">
    <citation type="submission" date="2020-01" db="EMBL/GenBank/DDBJ databases">
        <title>'Steroidobacter agaridevorans' sp. nov., agar-degrading bacteria isolated from rhizosphere soils.</title>
        <authorList>
            <person name="Ikenaga M."/>
            <person name="Kataoka M."/>
            <person name="Murouchi A."/>
            <person name="Katsuragi S."/>
            <person name="Sakai M."/>
        </authorList>
    </citation>
    <scope>NUCLEOTIDE SEQUENCE [LARGE SCALE GENOMIC DNA]</scope>
    <source>
        <strain evidence="3">YU21-B</strain>
    </source>
</reference>
<organism evidence="2 3">
    <name type="scientific">Steroidobacter agaridevorans</name>
    <dbReference type="NCBI Taxonomy" id="2695856"/>
    <lineage>
        <taxon>Bacteria</taxon>
        <taxon>Pseudomonadati</taxon>
        <taxon>Pseudomonadota</taxon>
        <taxon>Gammaproteobacteria</taxon>
        <taxon>Steroidobacterales</taxon>
        <taxon>Steroidobacteraceae</taxon>
        <taxon>Steroidobacter</taxon>
    </lineage>
</organism>
<feature type="domain" description="DUF1989" evidence="1">
    <location>
        <begin position="19"/>
        <end position="189"/>
    </location>
</feature>
<dbReference type="AlphaFoldDB" id="A0A829YMI0"/>
<sequence>MGMGMAEGAPYWMLWDELVVGGAHWSGLLRRGTTLRLTDVAGGGNVSALFYNYEDRLERYNMADTLKAQHTAYLTRACVCYSDMGRVMCSITDDTCGWHDTLCGVTNASMVSSKYGDAPYRQRRNEYHRNAYDGFLNELGKYGLGKRDLAANINFFSKVTADDDGNLKFHVGNSVAGSYIDLRFEMNTLVVLAACQHPLDPATGYRPKEVRLTTWHSRPAPRNDLCRTRCPENERGFRNTEVWYR</sequence>
<dbReference type="PANTHER" id="PTHR31527">
    <property type="entry name" value="RE64534P"/>
    <property type="match status" value="1"/>
</dbReference>
<dbReference type="Pfam" id="PF09347">
    <property type="entry name" value="DUF1989"/>
    <property type="match status" value="1"/>
</dbReference>
<dbReference type="NCBIfam" id="TIGR03425">
    <property type="entry name" value="urea_degr_2"/>
    <property type="match status" value="1"/>
</dbReference>
<dbReference type="PANTHER" id="PTHR31527:SF0">
    <property type="entry name" value="RE64534P"/>
    <property type="match status" value="1"/>
</dbReference>
<dbReference type="Proteomes" id="UP000445000">
    <property type="component" value="Unassembled WGS sequence"/>
</dbReference>
<dbReference type="InterPro" id="IPR018959">
    <property type="entry name" value="DUF1989"/>
</dbReference>
<comment type="caution">
    <text evidence="2">The sequence shown here is derived from an EMBL/GenBank/DDBJ whole genome shotgun (WGS) entry which is preliminary data.</text>
</comment>